<organism evidence="2 3">
    <name type="scientific">Aldrovandia affinis</name>
    <dbReference type="NCBI Taxonomy" id="143900"/>
    <lineage>
        <taxon>Eukaryota</taxon>
        <taxon>Metazoa</taxon>
        <taxon>Chordata</taxon>
        <taxon>Craniata</taxon>
        <taxon>Vertebrata</taxon>
        <taxon>Euteleostomi</taxon>
        <taxon>Actinopterygii</taxon>
        <taxon>Neopterygii</taxon>
        <taxon>Teleostei</taxon>
        <taxon>Notacanthiformes</taxon>
        <taxon>Halosauridae</taxon>
        <taxon>Aldrovandia</taxon>
    </lineage>
</organism>
<comment type="caution">
    <text evidence="2">The sequence shown here is derived from an EMBL/GenBank/DDBJ whole genome shotgun (WGS) entry which is preliminary data.</text>
</comment>
<protein>
    <submittedName>
        <fullName evidence="2">Uncharacterized protein</fullName>
    </submittedName>
</protein>
<accession>A0AAD7S142</accession>
<dbReference type="Proteomes" id="UP001221898">
    <property type="component" value="Unassembled WGS sequence"/>
</dbReference>
<evidence type="ECO:0000313" key="3">
    <source>
        <dbReference type="Proteomes" id="UP001221898"/>
    </source>
</evidence>
<dbReference type="AlphaFoldDB" id="A0AAD7S142"/>
<feature type="region of interest" description="Disordered" evidence="1">
    <location>
        <begin position="55"/>
        <end position="77"/>
    </location>
</feature>
<reference evidence="2" key="1">
    <citation type="journal article" date="2023" name="Science">
        <title>Genome structures resolve the early diversification of teleost fishes.</title>
        <authorList>
            <person name="Parey E."/>
            <person name="Louis A."/>
            <person name="Montfort J."/>
            <person name="Bouchez O."/>
            <person name="Roques C."/>
            <person name="Iampietro C."/>
            <person name="Lluch J."/>
            <person name="Castinel A."/>
            <person name="Donnadieu C."/>
            <person name="Desvignes T."/>
            <person name="Floi Bucao C."/>
            <person name="Jouanno E."/>
            <person name="Wen M."/>
            <person name="Mejri S."/>
            <person name="Dirks R."/>
            <person name="Jansen H."/>
            <person name="Henkel C."/>
            <person name="Chen W.J."/>
            <person name="Zahm M."/>
            <person name="Cabau C."/>
            <person name="Klopp C."/>
            <person name="Thompson A.W."/>
            <person name="Robinson-Rechavi M."/>
            <person name="Braasch I."/>
            <person name="Lecointre G."/>
            <person name="Bobe J."/>
            <person name="Postlethwait J.H."/>
            <person name="Berthelot C."/>
            <person name="Roest Crollius H."/>
            <person name="Guiguen Y."/>
        </authorList>
    </citation>
    <scope>NUCLEOTIDE SEQUENCE</scope>
    <source>
        <strain evidence="2">NC1722</strain>
    </source>
</reference>
<dbReference type="EMBL" id="JAINUG010000143">
    <property type="protein sequence ID" value="KAJ8392721.1"/>
    <property type="molecule type" value="Genomic_DNA"/>
</dbReference>
<proteinExistence type="predicted"/>
<keyword evidence="3" id="KW-1185">Reference proteome</keyword>
<evidence type="ECO:0000313" key="2">
    <source>
        <dbReference type="EMBL" id="KAJ8392721.1"/>
    </source>
</evidence>
<feature type="compositionally biased region" description="Low complexity" evidence="1">
    <location>
        <begin position="55"/>
        <end position="66"/>
    </location>
</feature>
<sequence>MTCNRVHLESVSPLITSSTQYPRERYFILLLNSSCSHQTRMFLPGDPAAQIWDRGSAAAAPAGRPQAENEKQVALPPAPESQLVAVTHGHWESHGGATARLAHRCLASAASSHSAGL</sequence>
<name>A0AAD7S142_9TELE</name>
<evidence type="ECO:0000256" key="1">
    <source>
        <dbReference type="SAM" id="MobiDB-lite"/>
    </source>
</evidence>
<gene>
    <name evidence="2" type="ORF">AAFF_G00072050</name>
</gene>